<keyword evidence="10" id="KW-0675">Receptor</keyword>
<dbReference type="InterPro" id="IPR000832">
    <property type="entry name" value="GPCR_2_secretin-like"/>
</dbReference>
<gene>
    <name evidence="20" type="ORF">LSH36_16g10027</name>
</gene>
<dbReference type="PROSITE" id="PS50221">
    <property type="entry name" value="GAIN_B"/>
    <property type="match status" value="1"/>
</dbReference>
<accession>A0AAD9KC79</accession>
<evidence type="ECO:0000259" key="16">
    <source>
        <dbReference type="PROSITE" id="PS50221"/>
    </source>
</evidence>
<dbReference type="Gene3D" id="1.25.40.610">
    <property type="match status" value="1"/>
</dbReference>
<dbReference type="Gene3D" id="1.20.1070.10">
    <property type="entry name" value="Rhodopsin 7-helix transmembrane proteins"/>
    <property type="match status" value="1"/>
</dbReference>
<feature type="compositionally biased region" description="Low complexity" evidence="13">
    <location>
        <begin position="182"/>
        <end position="215"/>
    </location>
</feature>
<feature type="transmembrane region" description="Helical" evidence="14">
    <location>
        <begin position="931"/>
        <end position="954"/>
    </location>
</feature>
<keyword evidence="4 14" id="KW-0812">Transmembrane</keyword>
<dbReference type="GO" id="GO:0004930">
    <property type="term" value="F:G protein-coupled receptor activity"/>
    <property type="evidence" value="ECO:0007669"/>
    <property type="project" value="UniProtKB-KW"/>
</dbReference>
<dbReference type="PANTHER" id="PTHR12011:SF61">
    <property type="entry name" value="ADHESION G PROTEIN-COUPLED RECEPTOR L2"/>
    <property type="match status" value="1"/>
</dbReference>
<feature type="transmembrane region" description="Helical" evidence="14">
    <location>
        <begin position="747"/>
        <end position="767"/>
    </location>
</feature>
<dbReference type="InterPro" id="IPR048072">
    <property type="entry name" value="7tmB2_latrophilin-like"/>
</dbReference>
<dbReference type="Pfam" id="PF00002">
    <property type="entry name" value="7tm_2"/>
    <property type="match status" value="1"/>
</dbReference>
<dbReference type="InterPro" id="IPR032471">
    <property type="entry name" value="AGRL2-4_GAIN_subdom_A"/>
</dbReference>
<keyword evidence="21" id="KW-1185">Reference proteome</keyword>
<dbReference type="Pfam" id="PF02140">
    <property type="entry name" value="SUEL_Lectin"/>
    <property type="match status" value="1"/>
</dbReference>
<comment type="caution">
    <text evidence="20">The sequence shown here is derived from an EMBL/GenBank/DDBJ whole genome shotgun (WGS) entry which is preliminary data.</text>
</comment>
<dbReference type="Pfam" id="PF01825">
    <property type="entry name" value="GPS"/>
    <property type="match status" value="1"/>
</dbReference>
<evidence type="ECO:0000256" key="10">
    <source>
        <dbReference type="ARBA" id="ARBA00023170"/>
    </source>
</evidence>
<dbReference type="InterPro" id="IPR057244">
    <property type="entry name" value="GAIN_B"/>
</dbReference>
<evidence type="ECO:0000256" key="7">
    <source>
        <dbReference type="ARBA" id="ARBA00023040"/>
    </source>
</evidence>
<feature type="domain" description="SUEL-type lectin" evidence="18">
    <location>
        <begin position="35"/>
        <end position="127"/>
    </location>
</feature>
<evidence type="ECO:0000256" key="11">
    <source>
        <dbReference type="ARBA" id="ARBA00023180"/>
    </source>
</evidence>
<keyword evidence="8 14" id="KW-0472">Membrane</keyword>
<dbReference type="SMART" id="SM00303">
    <property type="entry name" value="GPS"/>
    <property type="match status" value="1"/>
</dbReference>
<evidence type="ECO:0000256" key="5">
    <source>
        <dbReference type="ARBA" id="ARBA00022729"/>
    </source>
</evidence>
<evidence type="ECO:0000256" key="4">
    <source>
        <dbReference type="ARBA" id="ARBA00022692"/>
    </source>
</evidence>
<evidence type="ECO:0000256" key="3">
    <source>
        <dbReference type="ARBA" id="ARBA00022553"/>
    </source>
</evidence>
<keyword evidence="3" id="KW-0597">Phosphoprotein</keyword>
<evidence type="ECO:0000259" key="18">
    <source>
        <dbReference type="PROSITE" id="PS50228"/>
    </source>
</evidence>
<dbReference type="PROSITE" id="PS00650">
    <property type="entry name" value="G_PROTEIN_RECEP_F2_2"/>
    <property type="match status" value="1"/>
</dbReference>
<feature type="signal peptide" evidence="15">
    <location>
        <begin position="1"/>
        <end position="19"/>
    </location>
</feature>
<dbReference type="FunFam" id="2.60.120.740:FF:000001">
    <property type="entry name" value="Adhesion G protein-coupled receptor L2"/>
    <property type="match status" value="1"/>
</dbReference>
<dbReference type="GO" id="GO:0005886">
    <property type="term" value="C:plasma membrane"/>
    <property type="evidence" value="ECO:0007669"/>
    <property type="project" value="UniProtKB-SubCell"/>
</dbReference>
<feature type="domain" description="GAIN-B" evidence="16">
    <location>
        <begin position="519"/>
        <end position="701"/>
    </location>
</feature>
<dbReference type="FunFam" id="1.20.1070.10:FF:000200">
    <property type="entry name" value="Adhesion G protein-coupled receptor L3"/>
    <property type="match status" value="1"/>
</dbReference>
<dbReference type="Pfam" id="PF16489">
    <property type="entry name" value="GAIN"/>
    <property type="match status" value="1"/>
</dbReference>
<dbReference type="PROSITE" id="PS50227">
    <property type="entry name" value="G_PROTEIN_RECEP_F2_3"/>
    <property type="match status" value="1"/>
</dbReference>
<dbReference type="PRINTS" id="PR00249">
    <property type="entry name" value="GPCRSECRETIN"/>
</dbReference>
<dbReference type="InterPro" id="IPR036445">
    <property type="entry name" value="GPCR_2_extracell_dom_sf"/>
</dbReference>
<evidence type="ECO:0008006" key="22">
    <source>
        <dbReference type="Google" id="ProtNLM"/>
    </source>
</evidence>
<dbReference type="InterPro" id="IPR003924">
    <property type="entry name" value="GPCR_2_latrophilin"/>
</dbReference>
<dbReference type="InterPro" id="IPR001879">
    <property type="entry name" value="GPCR_2_extracellular_dom"/>
</dbReference>
<evidence type="ECO:0000256" key="1">
    <source>
        <dbReference type="ARBA" id="ARBA00004651"/>
    </source>
</evidence>
<dbReference type="CDD" id="cd15440">
    <property type="entry name" value="7tmB2_latrophilin-like_invertebrate"/>
    <property type="match status" value="1"/>
</dbReference>
<evidence type="ECO:0000256" key="15">
    <source>
        <dbReference type="SAM" id="SignalP"/>
    </source>
</evidence>
<dbReference type="GO" id="GO:0007166">
    <property type="term" value="P:cell surface receptor signaling pathway"/>
    <property type="evidence" value="ECO:0007669"/>
    <property type="project" value="InterPro"/>
</dbReference>
<evidence type="ECO:0000313" key="20">
    <source>
        <dbReference type="EMBL" id="KAK2168539.1"/>
    </source>
</evidence>
<feature type="transmembrane region" description="Helical" evidence="14">
    <location>
        <begin position="854"/>
        <end position="879"/>
    </location>
</feature>
<feature type="region of interest" description="Disordered" evidence="13">
    <location>
        <begin position="539"/>
        <end position="571"/>
    </location>
</feature>
<keyword evidence="7" id="KW-0297">G-protein coupled receptor</keyword>
<evidence type="ECO:0000256" key="9">
    <source>
        <dbReference type="ARBA" id="ARBA00023157"/>
    </source>
</evidence>
<evidence type="ECO:0000259" key="17">
    <source>
        <dbReference type="PROSITE" id="PS50227"/>
    </source>
</evidence>
<dbReference type="SUPFAM" id="SSF81321">
    <property type="entry name" value="Family A G protein-coupled receptor-like"/>
    <property type="match status" value="1"/>
</dbReference>
<keyword evidence="9" id="KW-1015">Disulfide bond</keyword>
<dbReference type="InterPro" id="IPR043159">
    <property type="entry name" value="Lectin_gal-bd_sf"/>
</dbReference>
<dbReference type="InterPro" id="IPR046338">
    <property type="entry name" value="GAIN_dom_sf"/>
</dbReference>
<dbReference type="InterPro" id="IPR017981">
    <property type="entry name" value="GPCR_2-like_7TM"/>
</dbReference>
<feature type="transmembrane region" description="Helical" evidence="14">
    <location>
        <begin position="900"/>
        <end position="925"/>
    </location>
</feature>
<organism evidence="20 21">
    <name type="scientific">Paralvinella palmiformis</name>
    <dbReference type="NCBI Taxonomy" id="53620"/>
    <lineage>
        <taxon>Eukaryota</taxon>
        <taxon>Metazoa</taxon>
        <taxon>Spiralia</taxon>
        <taxon>Lophotrochozoa</taxon>
        <taxon>Annelida</taxon>
        <taxon>Polychaeta</taxon>
        <taxon>Sedentaria</taxon>
        <taxon>Canalipalpata</taxon>
        <taxon>Terebellida</taxon>
        <taxon>Terebelliformia</taxon>
        <taxon>Alvinellidae</taxon>
        <taxon>Paralvinella</taxon>
    </lineage>
</organism>
<dbReference type="Gene3D" id="2.60.220.50">
    <property type="match status" value="1"/>
</dbReference>
<evidence type="ECO:0000256" key="12">
    <source>
        <dbReference type="ARBA" id="ARBA00023224"/>
    </source>
</evidence>
<dbReference type="Gene3D" id="2.60.120.740">
    <property type="match status" value="1"/>
</dbReference>
<dbReference type="InterPro" id="IPR000922">
    <property type="entry name" value="Lectin_gal-bd_dom"/>
</dbReference>
<keyword evidence="2" id="KW-1003">Cell membrane</keyword>
<dbReference type="PANTHER" id="PTHR12011">
    <property type="entry name" value="ADHESION G-PROTEIN COUPLED RECEPTOR"/>
    <property type="match status" value="1"/>
</dbReference>
<sequence length="1282" mass="143298">MEKSIFILILAGMLGYVLTVRGGPDDGSHPRTGFACEGSTLTIDCGDHGNRKIFVVRANYGRQNIGICNEDSETSSWNLQCISTRAARTVARMCNGRVKCDIQAVNRYFGDPCYLTPKYLEVQFECRKGESSMVLATNQPHPSLNQLLLRLSLVTQQQQILYHPLQQRLLLAALPHQPQLLPTTTTTKPTQTPAKVLPATKPTKPTWSPTKYSTTERMQADPGIPKRYCTKQKIRNVVWPQTVKGAWAIMPCPNNPEVRRAMWKCSRFPVTWEGLPDLSGCKSPELEDLSRKIALAREEFSSEIMTEVATELEMASKKKDLFGGDIKTMSKIMKDMVSEMTVQTKNATRPASQKVIHDVTQSVLNTSSNLLADERQDSWTDMPQATQAKTATRMISSVEESAYQIADTYQEPTVVVNVTLNIVLEVNVIDVNAEKIEDVVFPKASFGETANSWLDSGNSIRLTGNSLRSLGVDGLARLIFLTYNNLEKWLQPRPVPAATSYGVPYQDDNRIYQELHGREPIVFDANDIETEVMDTDNVVEVGAGPPRTDENQYGRSSLPPHNDPDDSVGDENRVMSAVSTSATVNLETVAPTEEIVNKTQIVNSKIISASVLQKETNADGTETKKKGHIPLSEPVLYTLEHKTTNNVYNPTCSFWEYSEKTLSGHWSTFGCRVKDTNLTHTTCACTHITNFAVLMDVQGVELSEENEFALAFITYLGCVISIVCLLICFITFSVFKNLQCDRNTIHKNLVLCLLIAEILFLAGIMQHNKPIVCSVMAGLLHFFFLCAFMWMLMEGVQLYVMLVEVFEAEKSRVKYYYLVSYGVPAIIVAVSAAINHEGYGTESHCWLTTKGGFIWAFVGPVVAIITVNIVMLSIAIYQMCKHANAAAAWKMKQKSKMESIRSWVKGASVLVVLLGLTWAFGLLYVNQHTTFMAYIFTILNSLQGLFIFIFHCAMNDKVQKEYKRWIRRATWLPETLRVKYGGAKPYASTTPNQSTSSGNYFTKLLSGRRRKRSSTTTMRSSLSNGSKWQYQNMKHDLTSPRESAHISDSGIGRNTDSLCTTEEQGGYLEPVNIRVNDNLLADIEADPGFSLMEGSCVDTDCYGFEPYKKPALDVDKYKIKPCNRLSAVSSDRPASESDFSDGELKTDTGSIHIYEEIPRTKSEEALFAGMENDGYDTLLQKKLRQFAQENEDDIPKDVPNMNNLDKGDNGNVVVRDSLLLNMPNIQFTKDNTLKRSLPSLNDANKPTVVIEKLNKALSTSDDGMFTISRNTDRKCNLHANIR</sequence>
<feature type="domain" description="G-protein coupled receptors family 2 profile 2" evidence="19">
    <location>
        <begin position="710"/>
        <end position="955"/>
    </location>
</feature>
<dbReference type="PROSITE" id="PS50261">
    <property type="entry name" value="G_PROTEIN_RECEP_F2_4"/>
    <property type="match status" value="1"/>
</dbReference>
<evidence type="ECO:0000256" key="2">
    <source>
        <dbReference type="ARBA" id="ARBA00022475"/>
    </source>
</evidence>
<keyword evidence="5 15" id="KW-0732">Signal</keyword>
<feature type="domain" description="G-protein coupled receptors family 2 profile 1" evidence="17">
    <location>
        <begin position="228"/>
        <end position="285"/>
    </location>
</feature>
<dbReference type="GO" id="GO:0007189">
    <property type="term" value="P:adenylate cyclase-activating G protein-coupled receptor signaling pathway"/>
    <property type="evidence" value="ECO:0007669"/>
    <property type="project" value="TreeGrafter"/>
</dbReference>
<dbReference type="Proteomes" id="UP001208570">
    <property type="component" value="Unassembled WGS sequence"/>
</dbReference>
<evidence type="ECO:0000256" key="8">
    <source>
        <dbReference type="ARBA" id="ARBA00023136"/>
    </source>
</evidence>
<dbReference type="Gene3D" id="4.10.1240.10">
    <property type="entry name" value="GPCR, family 2, extracellular hormone receptor domain"/>
    <property type="match status" value="1"/>
</dbReference>
<keyword evidence="6 14" id="KW-1133">Transmembrane helix</keyword>
<feature type="transmembrane region" description="Helical" evidence="14">
    <location>
        <begin position="815"/>
        <end position="834"/>
    </location>
</feature>
<reference evidence="20" key="1">
    <citation type="journal article" date="2023" name="Mol. Biol. Evol.">
        <title>Third-Generation Sequencing Reveals the Adaptive Role of the Epigenome in Three Deep-Sea Polychaetes.</title>
        <authorList>
            <person name="Perez M."/>
            <person name="Aroh O."/>
            <person name="Sun Y."/>
            <person name="Lan Y."/>
            <person name="Juniper S.K."/>
            <person name="Young C.R."/>
            <person name="Angers B."/>
            <person name="Qian P.Y."/>
        </authorList>
    </citation>
    <scope>NUCLEOTIDE SEQUENCE</scope>
    <source>
        <strain evidence="20">P08H-3</strain>
    </source>
</reference>
<dbReference type="InterPro" id="IPR000203">
    <property type="entry name" value="GPS"/>
</dbReference>
<evidence type="ECO:0000313" key="21">
    <source>
        <dbReference type="Proteomes" id="UP001208570"/>
    </source>
</evidence>
<dbReference type="InterPro" id="IPR017983">
    <property type="entry name" value="GPCR_2_secretin-like_CS"/>
</dbReference>
<keyword evidence="11" id="KW-0325">Glycoprotein</keyword>
<feature type="chain" id="PRO_5042157453" description="Latrophilin-3" evidence="15">
    <location>
        <begin position="20"/>
        <end position="1282"/>
    </location>
</feature>
<evidence type="ECO:0000256" key="13">
    <source>
        <dbReference type="SAM" id="MobiDB-lite"/>
    </source>
</evidence>
<name>A0AAD9KC79_9ANNE</name>
<evidence type="ECO:0000259" key="19">
    <source>
        <dbReference type="PROSITE" id="PS50261"/>
    </source>
</evidence>
<proteinExistence type="predicted"/>
<dbReference type="PRINTS" id="PR01444">
    <property type="entry name" value="LATROPHILIN"/>
</dbReference>
<keyword evidence="12" id="KW-0807">Transducer</keyword>
<evidence type="ECO:0000256" key="14">
    <source>
        <dbReference type="SAM" id="Phobius"/>
    </source>
</evidence>
<dbReference type="GO" id="GO:0030246">
    <property type="term" value="F:carbohydrate binding"/>
    <property type="evidence" value="ECO:0007669"/>
    <property type="project" value="InterPro"/>
</dbReference>
<dbReference type="PROSITE" id="PS50228">
    <property type="entry name" value="SUEL_LECTIN"/>
    <property type="match status" value="1"/>
</dbReference>
<feature type="transmembrane region" description="Helical" evidence="14">
    <location>
        <begin position="708"/>
        <end position="735"/>
    </location>
</feature>
<evidence type="ECO:0000256" key="6">
    <source>
        <dbReference type="ARBA" id="ARBA00022989"/>
    </source>
</evidence>
<comment type="subcellular location">
    <subcellularLocation>
        <location evidence="1">Cell membrane</location>
        <topology evidence="1">Multi-pass membrane protein</topology>
    </subcellularLocation>
</comment>
<protein>
    <recommendedName>
        <fullName evidence="22">Latrophilin-3</fullName>
    </recommendedName>
</protein>
<dbReference type="EMBL" id="JAODUP010000016">
    <property type="protein sequence ID" value="KAK2168539.1"/>
    <property type="molecule type" value="Genomic_DNA"/>
</dbReference>
<feature type="transmembrane region" description="Helical" evidence="14">
    <location>
        <begin position="779"/>
        <end position="803"/>
    </location>
</feature>
<feature type="region of interest" description="Disordered" evidence="13">
    <location>
        <begin position="182"/>
        <end position="219"/>
    </location>
</feature>